<reference evidence="6" key="1">
    <citation type="submission" date="2018-05" db="EMBL/GenBank/DDBJ databases">
        <authorList>
            <person name="Lanie J.A."/>
            <person name="Ng W.-L."/>
            <person name="Kazmierczak K.M."/>
            <person name="Andrzejewski T.M."/>
            <person name="Davidsen T.M."/>
            <person name="Wayne K.J."/>
            <person name="Tettelin H."/>
            <person name="Glass J.I."/>
            <person name="Rusch D."/>
            <person name="Podicherti R."/>
            <person name="Tsui H.-C.T."/>
            <person name="Winkler M.E."/>
        </authorList>
    </citation>
    <scope>NUCLEOTIDE SEQUENCE</scope>
</reference>
<proteinExistence type="predicted"/>
<dbReference type="InterPro" id="IPR001940">
    <property type="entry name" value="Peptidase_S1C"/>
</dbReference>
<feature type="non-terminal residue" evidence="6">
    <location>
        <position position="1"/>
    </location>
</feature>
<keyword evidence="2" id="KW-0378">Hydrolase</keyword>
<feature type="region of interest" description="Disordered" evidence="3">
    <location>
        <begin position="1"/>
        <end position="87"/>
    </location>
</feature>
<dbReference type="SMART" id="SM00228">
    <property type="entry name" value="PDZ"/>
    <property type="match status" value="1"/>
</dbReference>
<dbReference type="GO" id="GO:0006508">
    <property type="term" value="P:proteolysis"/>
    <property type="evidence" value="ECO:0007669"/>
    <property type="project" value="UniProtKB-KW"/>
</dbReference>
<keyword evidence="1" id="KW-0645">Protease</keyword>
<dbReference type="Gene3D" id="2.30.42.10">
    <property type="match status" value="1"/>
</dbReference>
<organism evidence="6">
    <name type="scientific">marine metagenome</name>
    <dbReference type="NCBI Taxonomy" id="408172"/>
    <lineage>
        <taxon>unclassified sequences</taxon>
        <taxon>metagenomes</taxon>
        <taxon>ecological metagenomes</taxon>
    </lineage>
</organism>
<keyword evidence="4" id="KW-1133">Transmembrane helix</keyword>
<evidence type="ECO:0000259" key="5">
    <source>
        <dbReference type="PROSITE" id="PS50106"/>
    </source>
</evidence>
<dbReference type="PROSITE" id="PS50106">
    <property type="entry name" value="PDZ"/>
    <property type="match status" value="1"/>
</dbReference>
<evidence type="ECO:0000256" key="3">
    <source>
        <dbReference type="SAM" id="MobiDB-lite"/>
    </source>
</evidence>
<dbReference type="AlphaFoldDB" id="A0A381NX55"/>
<dbReference type="SUPFAM" id="SSF50156">
    <property type="entry name" value="PDZ domain-like"/>
    <property type="match status" value="1"/>
</dbReference>
<evidence type="ECO:0000256" key="2">
    <source>
        <dbReference type="ARBA" id="ARBA00022801"/>
    </source>
</evidence>
<dbReference type="Gene3D" id="2.40.10.120">
    <property type="match status" value="1"/>
</dbReference>
<dbReference type="InterPro" id="IPR036034">
    <property type="entry name" value="PDZ_sf"/>
</dbReference>
<evidence type="ECO:0000256" key="4">
    <source>
        <dbReference type="SAM" id="Phobius"/>
    </source>
</evidence>
<accession>A0A381NX55</accession>
<evidence type="ECO:0000256" key="1">
    <source>
        <dbReference type="ARBA" id="ARBA00022670"/>
    </source>
</evidence>
<protein>
    <recommendedName>
        <fullName evidence="5">PDZ domain-containing protein</fullName>
    </recommendedName>
</protein>
<dbReference type="InterPro" id="IPR009003">
    <property type="entry name" value="Peptidase_S1_PA"/>
</dbReference>
<feature type="transmembrane region" description="Helical" evidence="4">
    <location>
        <begin position="115"/>
        <end position="138"/>
    </location>
</feature>
<keyword evidence="4" id="KW-0472">Membrane</keyword>
<gene>
    <name evidence="6" type="ORF">METZ01_LOCUS12055</name>
</gene>
<name>A0A381NX55_9ZZZZ</name>
<sequence>VPPHRVGEAADNNDTSMGTFWSVDRTEDPGQDPTESSNEGHPSDASDESGAADPTALGSVDWSQIPDDPATSIEENPTSRYPLHPDDRIWRHPSELQYLAPDTVSRRRSLSNRRLLGAGLTGVVIGAVVAALVVGFIFQPSPQVVERIIEREITTANVSSTVLPADDGSWSVADIAAKVTPSVVRVEVLRYNRVIGSGSGVIFQDDGHLITNAHVVEDGDSFRVVLAGGNTFEVGLVGADRRTDIAVLRPVEKVNHQFSPAVLGDTSQLRAGETAIAIGSPLSLLGGPTVTVGVISATNRRLQSPQGDWLYELVQTDAPISPGSSGGALVDARGTVVGITTVIAVSEVGAEGLGFATPIEIARDVADDIIKWGRPRHGRLGIRGQDAPQTSLPPTHSAGVLVQSVDPAGPSGVGGVKIGDVIVELNRQAIPDMGALVVDARMLEPGELATLRVWRNDQLITVTVEVGELP</sequence>
<dbReference type="PANTHER" id="PTHR43343:SF3">
    <property type="entry name" value="PROTEASE DO-LIKE 8, CHLOROPLASTIC"/>
    <property type="match status" value="1"/>
</dbReference>
<dbReference type="GO" id="GO:0004252">
    <property type="term" value="F:serine-type endopeptidase activity"/>
    <property type="evidence" value="ECO:0007669"/>
    <property type="project" value="InterPro"/>
</dbReference>
<dbReference type="SUPFAM" id="SSF50494">
    <property type="entry name" value="Trypsin-like serine proteases"/>
    <property type="match status" value="1"/>
</dbReference>
<dbReference type="Pfam" id="PF13365">
    <property type="entry name" value="Trypsin_2"/>
    <property type="match status" value="1"/>
</dbReference>
<dbReference type="InterPro" id="IPR001478">
    <property type="entry name" value="PDZ"/>
</dbReference>
<dbReference type="PRINTS" id="PR00834">
    <property type="entry name" value="PROTEASES2C"/>
</dbReference>
<dbReference type="InterPro" id="IPR051201">
    <property type="entry name" value="Chloro_Bact_Ser_Proteases"/>
</dbReference>
<feature type="domain" description="PDZ" evidence="5">
    <location>
        <begin position="369"/>
        <end position="457"/>
    </location>
</feature>
<evidence type="ECO:0000313" key="6">
    <source>
        <dbReference type="EMBL" id="SUZ59201.1"/>
    </source>
</evidence>
<keyword evidence="4" id="KW-0812">Transmembrane</keyword>
<dbReference type="EMBL" id="UINC01000666">
    <property type="protein sequence ID" value="SUZ59201.1"/>
    <property type="molecule type" value="Genomic_DNA"/>
</dbReference>
<dbReference type="Pfam" id="PF13180">
    <property type="entry name" value="PDZ_2"/>
    <property type="match status" value="1"/>
</dbReference>
<dbReference type="PANTHER" id="PTHR43343">
    <property type="entry name" value="PEPTIDASE S12"/>
    <property type="match status" value="1"/>
</dbReference>